<dbReference type="Proteomes" id="UP000886653">
    <property type="component" value="Unassembled WGS sequence"/>
</dbReference>
<keyword evidence="2" id="KW-1185">Reference proteome</keyword>
<sequence length="546" mass="64435">MIISNVKQRTNSNKVLIDIIISYLKKFDMKSSNVNREGLKSMLQIINFNPMIENVAQNELDHALLNSLSLTSRKIYFDLVQEEARDLFRNLEIEKFTNQYKNNFLQVPLLFWREFINGKRSEEDLIEDIPRILESRQDQYSIEPYFDRTWKPYIVILFAVTREAKRVKLDMFDMLYMFAHSDSIETLDGVPLLISTEEKLWAYEACRNLAATSTILMRRYRLWLERDSRRKLTQTVLFMTQNQSLVRLYHDLIVERRRSSGRRMLESVGTSLQTSVKDPNRWSDHFEETVQLLFQYGKNLIMTDCDHLESASFQSVYNTLQKLSSPTGTLEKSQFALEAFQILKRMSEGHNQNPTPNTVIKSGSFKGRIEALLEFQTNTKLLFAQVNRSPEKKVEDEKKKNYYLNKIKSFESSEMLDLIEKLFNPEIKLTRDQTYEMMDQIKLLASTSDDPIIIKDKFETWMFTHSNWRHIFLLNLIAEKALKDQEFPDLWLINHLIQDLDDLRQIQITLTDVNQLAEISIKAILENIDHDSLPTLKKFQHLKHLD</sequence>
<dbReference type="OrthoDB" id="10363627at2759"/>
<evidence type="ECO:0000313" key="2">
    <source>
        <dbReference type="Proteomes" id="UP000886653"/>
    </source>
</evidence>
<accession>A0A9P6NSY4</accession>
<reference evidence="1" key="1">
    <citation type="submission" date="2013-11" db="EMBL/GenBank/DDBJ databases">
        <title>Genome sequence of the fusiform rust pathogen reveals effectors for host alternation and coevolution with pine.</title>
        <authorList>
            <consortium name="DOE Joint Genome Institute"/>
            <person name="Smith K."/>
            <person name="Pendleton A."/>
            <person name="Kubisiak T."/>
            <person name="Anderson C."/>
            <person name="Salamov A."/>
            <person name="Aerts A."/>
            <person name="Riley R."/>
            <person name="Clum A."/>
            <person name="Lindquist E."/>
            <person name="Ence D."/>
            <person name="Campbell M."/>
            <person name="Kronenberg Z."/>
            <person name="Feau N."/>
            <person name="Dhillon B."/>
            <person name="Hamelin R."/>
            <person name="Burleigh J."/>
            <person name="Smith J."/>
            <person name="Yandell M."/>
            <person name="Nelson C."/>
            <person name="Grigoriev I."/>
            <person name="Davis J."/>
        </authorList>
    </citation>
    <scope>NUCLEOTIDE SEQUENCE</scope>
    <source>
        <strain evidence="1">G11</strain>
    </source>
</reference>
<dbReference type="AlphaFoldDB" id="A0A9P6NSY4"/>
<proteinExistence type="predicted"/>
<organism evidence="1 2">
    <name type="scientific">Cronartium quercuum f. sp. fusiforme G11</name>
    <dbReference type="NCBI Taxonomy" id="708437"/>
    <lineage>
        <taxon>Eukaryota</taxon>
        <taxon>Fungi</taxon>
        <taxon>Dikarya</taxon>
        <taxon>Basidiomycota</taxon>
        <taxon>Pucciniomycotina</taxon>
        <taxon>Pucciniomycetes</taxon>
        <taxon>Pucciniales</taxon>
        <taxon>Coleosporiaceae</taxon>
        <taxon>Cronartium</taxon>
    </lineage>
</organism>
<dbReference type="EMBL" id="MU167224">
    <property type="protein sequence ID" value="KAG0149777.1"/>
    <property type="molecule type" value="Genomic_DNA"/>
</dbReference>
<name>A0A9P6NSY4_9BASI</name>
<evidence type="ECO:0000313" key="1">
    <source>
        <dbReference type="EMBL" id="KAG0149777.1"/>
    </source>
</evidence>
<comment type="caution">
    <text evidence="1">The sequence shown here is derived from an EMBL/GenBank/DDBJ whole genome shotgun (WGS) entry which is preliminary data.</text>
</comment>
<protein>
    <submittedName>
        <fullName evidence="1">Uncharacterized protein</fullName>
    </submittedName>
</protein>
<gene>
    <name evidence="1" type="ORF">CROQUDRAFT_273557</name>
</gene>